<dbReference type="FunFam" id="3.60.21.10:FF:000045">
    <property type="entry name" value="Sphingomyelin phosphodiesterase"/>
    <property type="match status" value="1"/>
</dbReference>
<keyword evidence="13" id="KW-0862">Zinc</keyword>
<accession>A0AAE1E0P6</accession>
<keyword evidence="15" id="KW-1015">Disulfide bond</keyword>
<comment type="caution">
    <text evidence="30">The sequence shown here is derived from an EMBL/GenBank/DDBJ whole genome shotgun (WGS) entry which is preliminary data.</text>
</comment>
<dbReference type="Gene3D" id="3.60.21.10">
    <property type="match status" value="1"/>
</dbReference>
<dbReference type="Proteomes" id="UP001283361">
    <property type="component" value="Unassembled WGS sequence"/>
</dbReference>
<evidence type="ECO:0000256" key="3">
    <source>
        <dbReference type="ARBA" id="ARBA00004371"/>
    </source>
</evidence>
<comment type="subcellular location">
    <subcellularLocation>
        <location evidence="4">Lipid droplet</location>
    </subcellularLocation>
    <subcellularLocation>
        <location evidence="3">Lysosome</location>
    </subcellularLocation>
    <subcellularLocation>
        <location evidence="2">Secreted</location>
        <location evidence="2">Extracellular space</location>
    </subcellularLocation>
</comment>
<keyword evidence="9" id="KW-0551">Lipid droplet</keyword>
<evidence type="ECO:0000256" key="15">
    <source>
        <dbReference type="ARBA" id="ARBA00023157"/>
    </source>
</evidence>
<dbReference type="SUPFAM" id="SSF56300">
    <property type="entry name" value="Metallo-dependent phosphatases"/>
    <property type="match status" value="1"/>
</dbReference>
<keyword evidence="7" id="KW-0964">Secreted</keyword>
<dbReference type="Pfam" id="PF19272">
    <property type="entry name" value="ASMase_C"/>
    <property type="match status" value="1"/>
</dbReference>
<keyword evidence="31" id="KW-1185">Reference proteome</keyword>
<evidence type="ECO:0000259" key="29">
    <source>
        <dbReference type="Pfam" id="PF19272"/>
    </source>
</evidence>
<keyword evidence="11" id="KW-0732">Signal</keyword>
<dbReference type="EMBL" id="JAWDGP010001602">
    <property type="protein sequence ID" value="KAK3789974.1"/>
    <property type="molecule type" value="Genomic_DNA"/>
</dbReference>
<evidence type="ECO:0000256" key="1">
    <source>
        <dbReference type="ARBA" id="ARBA00001947"/>
    </source>
</evidence>
<evidence type="ECO:0000256" key="6">
    <source>
        <dbReference type="ARBA" id="ARBA00012018"/>
    </source>
</evidence>
<comment type="catalytic activity">
    <reaction evidence="21">
        <text>1,2-dihexadecanoyl-sn-glycero-3-phosphocholine + H2O = 1,2-dihexadecanoyl-sn-glycerol + phosphocholine + H(+)</text>
        <dbReference type="Rhea" id="RHEA:45304"/>
        <dbReference type="ChEBI" id="CHEBI:15377"/>
        <dbReference type="ChEBI" id="CHEBI:15378"/>
        <dbReference type="ChEBI" id="CHEBI:72999"/>
        <dbReference type="ChEBI" id="CHEBI:82929"/>
        <dbReference type="ChEBI" id="CHEBI:295975"/>
    </reaction>
    <physiologicalReaction direction="left-to-right" evidence="21">
        <dbReference type="Rhea" id="RHEA:45305"/>
    </physiologicalReaction>
</comment>
<proteinExistence type="inferred from homology"/>
<dbReference type="GO" id="GO:0005615">
    <property type="term" value="C:extracellular space"/>
    <property type="evidence" value="ECO:0007669"/>
    <property type="project" value="TreeGrafter"/>
</dbReference>
<evidence type="ECO:0000256" key="13">
    <source>
        <dbReference type="ARBA" id="ARBA00022833"/>
    </source>
</evidence>
<evidence type="ECO:0000256" key="2">
    <source>
        <dbReference type="ARBA" id="ARBA00004239"/>
    </source>
</evidence>
<name>A0AAE1E0P6_9GAST</name>
<keyword evidence="16" id="KW-0325">Glycoprotein</keyword>
<dbReference type="Pfam" id="PF00149">
    <property type="entry name" value="Metallophos"/>
    <property type="match status" value="1"/>
</dbReference>
<protein>
    <recommendedName>
        <fullName evidence="26">Sphingomyelin phosphodiesterase</fullName>
        <ecNumber evidence="6">3.1.4.3</ecNumber>
    </recommendedName>
    <alternativeName>
        <fullName evidence="27">Acid sphingomyelinase</fullName>
    </alternativeName>
</protein>
<dbReference type="CDD" id="cd00842">
    <property type="entry name" value="MPP_ASMase"/>
    <property type="match status" value="1"/>
</dbReference>
<dbReference type="AlphaFoldDB" id="A0AAE1E0P6"/>
<evidence type="ECO:0000256" key="12">
    <source>
        <dbReference type="ARBA" id="ARBA00022801"/>
    </source>
</evidence>
<gene>
    <name evidence="30" type="ORF">RRG08_012132</name>
</gene>
<evidence type="ECO:0000259" key="28">
    <source>
        <dbReference type="Pfam" id="PF00149"/>
    </source>
</evidence>
<organism evidence="30 31">
    <name type="scientific">Elysia crispata</name>
    <name type="common">lettuce slug</name>
    <dbReference type="NCBI Taxonomy" id="231223"/>
    <lineage>
        <taxon>Eukaryota</taxon>
        <taxon>Metazoa</taxon>
        <taxon>Spiralia</taxon>
        <taxon>Lophotrochozoa</taxon>
        <taxon>Mollusca</taxon>
        <taxon>Gastropoda</taxon>
        <taxon>Heterobranchia</taxon>
        <taxon>Euthyneura</taxon>
        <taxon>Panpulmonata</taxon>
        <taxon>Sacoglossa</taxon>
        <taxon>Placobranchoidea</taxon>
        <taxon>Plakobranchidae</taxon>
        <taxon>Elysia</taxon>
    </lineage>
</organism>
<evidence type="ECO:0000256" key="17">
    <source>
        <dbReference type="ARBA" id="ARBA00023228"/>
    </source>
</evidence>
<dbReference type="GO" id="GO:0016020">
    <property type="term" value="C:membrane"/>
    <property type="evidence" value="ECO:0007669"/>
    <property type="project" value="GOC"/>
</dbReference>
<comment type="catalytic activity">
    <reaction evidence="20">
        <text>N-(octadecanoyl)-sphing-4-enine-1-phosphocholine + H2O = N-octadecanoylsphing-4-enine + phosphocholine + H(+)</text>
        <dbReference type="Rhea" id="RHEA:54284"/>
        <dbReference type="ChEBI" id="CHEBI:15377"/>
        <dbReference type="ChEBI" id="CHEBI:15378"/>
        <dbReference type="ChEBI" id="CHEBI:72961"/>
        <dbReference type="ChEBI" id="CHEBI:83358"/>
        <dbReference type="ChEBI" id="CHEBI:295975"/>
    </reaction>
    <physiologicalReaction direction="left-to-right" evidence="20">
        <dbReference type="Rhea" id="RHEA:54285"/>
    </physiologicalReaction>
</comment>
<evidence type="ECO:0000256" key="4">
    <source>
        <dbReference type="ARBA" id="ARBA00004502"/>
    </source>
</evidence>
<dbReference type="GO" id="GO:0005811">
    <property type="term" value="C:lipid droplet"/>
    <property type="evidence" value="ECO:0007669"/>
    <property type="project" value="UniProtKB-SubCell"/>
</dbReference>
<comment type="function">
    <text evidence="22">Converts sphingomyelin to ceramide. Exists as two enzymatic forms that arise from alternative trafficking of a single protein precursor, one that is targeted to the endolysosomal compartment, whereas the other is released extracellularly. However, in response to various forms of stress, lysosomal exocytosis may represent a major source of the secretory form.</text>
</comment>
<evidence type="ECO:0000313" key="30">
    <source>
        <dbReference type="EMBL" id="KAK3789974.1"/>
    </source>
</evidence>
<dbReference type="InterPro" id="IPR029052">
    <property type="entry name" value="Metallo-depent_PP-like"/>
</dbReference>
<dbReference type="GO" id="GO:0046513">
    <property type="term" value="P:ceramide biosynthetic process"/>
    <property type="evidence" value="ECO:0007669"/>
    <property type="project" value="TreeGrafter"/>
</dbReference>
<dbReference type="EC" id="3.1.4.3" evidence="6"/>
<keyword evidence="12" id="KW-0378">Hydrolase</keyword>
<dbReference type="GO" id="GO:0034480">
    <property type="term" value="F:phosphatidylcholine phospholipase C activity"/>
    <property type="evidence" value="ECO:0007669"/>
    <property type="project" value="UniProtKB-EC"/>
</dbReference>
<evidence type="ECO:0000256" key="16">
    <source>
        <dbReference type="ARBA" id="ARBA00023180"/>
    </source>
</evidence>
<keyword evidence="14" id="KW-0443">Lipid metabolism</keyword>
<evidence type="ECO:0000256" key="9">
    <source>
        <dbReference type="ARBA" id="ARBA00022677"/>
    </source>
</evidence>
<evidence type="ECO:0000256" key="8">
    <source>
        <dbReference type="ARBA" id="ARBA00022553"/>
    </source>
</evidence>
<dbReference type="PANTHER" id="PTHR10340">
    <property type="entry name" value="SPHINGOMYELIN PHOSPHODIESTERASE"/>
    <property type="match status" value="1"/>
</dbReference>
<evidence type="ECO:0000313" key="31">
    <source>
        <dbReference type="Proteomes" id="UP001283361"/>
    </source>
</evidence>
<evidence type="ECO:0000256" key="27">
    <source>
        <dbReference type="ARBA" id="ARBA00076660"/>
    </source>
</evidence>
<evidence type="ECO:0000256" key="24">
    <source>
        <dbReference type="ARBA" id="ARBA00058748"/>
    </source>
</evidence>
<evidence type="ECO:0000256" key="21">
    <source>
        <dbReference type="ARBA" id="ARBA00052601"/>
    </source>
</evidence>
<dbReference type="GO" id="GO:0016798">
    <property type="term" value="F:hydrolase activity, acting on glycosyl bonds"/>
    <property type="evidence" value="ECO:0007669"/>
    <property type="project" value="UniProtKB-KW"/>
</dbReference>
<keyword evidence="8" id="KW-0597">Phosphoprotein</keyword>
<reference evidence="30" key="1">
    <citation type="journal article" date="2023" name="G3 (Bethesda)">
        <title>A reference genome for the long-term kleptoplast-retaining sea slug Elysia crispata morphotype clarki.</title>
        <authorList>
            <person name="Eastman K.E."/>
            <person name="Pendleton A.L."/>
            <person name="Shaikh M.A."/>
            <person name="Suttiyut T."/>
            <person name="Ogas R."/>
            <person name="Tomko P."/>
            <person name="Gavelis G."/>
            <person name="Widhalm J.R."/>
            <person name="Wisecaver J.H."/>
        </authorList>
    </citation>
    <scope>NUCLEOTIDE SEQUENCE</scope>
    <source>
        <strain evidence="30">ECLA1</strain>
    </source>
</reference>
<keyword evidence="18" id="KW-0326">Glycosidase</keyword>
<comment type="catalytic activity">
    <reaction evidence="19">
        <text>a 1,2-diacyl-sn-glycero-3-phosphocholine + H2O = phosphocholine + a 1,2-diacyl-sn-glycerol + H(+)</text>
        <dbReference type="Rhea" id="RHEA:10604"/>
        <dbReference type="ChEBI" id="CHEBI:15377"/>
        <dbReference type="ChEBI" id="CHEBI:15378"/>
        <dbReference type="ChEBI" id="CHEBI:17815"/>
        <dbReference type="ChEBI" id="CHEBI:57643"/>
        <dbReference type="ChEBI" id="CHEBI:295975"/>
        <dbReference type="EC" id="3.1.4.3"/>
    </reaction>
    <physiologicalReaction direction="left-to-right" evidence="19">
        <dbReference type="Rhea" id="RHEA:10605"/>
    </physiologicalReaction>
</comment>
<sequence>MSRSLTCLGRRPCRPHRLSRAPLPCEPGNNANCGEPVCCREGNGVPANKSEGAGPFGDYRYCDTPLWTLESMLQKLSAEKDQFDYIYWTGDLPAHDVWNQTRGTQLESLYHMVGLMRKYFPDKPVFPCLGNHESAPVNSFPPPYISGKYNISWLYDALADSWKHWLPKDALAMVKSGAYYSVSPHPGFRIISLNMNYCNSENWWMLLNTTDPTGELAWLIGLLQHSENTGEKVHILGHIPPGDSGCLKAWSWNYYKVINRYQNIIAGQFFGHTHYDSFQVFYDEETLSVPVNVAYVAPSVTAYSGLNMGYRFYTMDGIYRNSSYQVLDHETYILNLAKANAEGKIAWEFEYSAKAQYNMASLSPRDWDKLITRMSTNQTLLETYNRLYYKSVNSGECDKACRFSKLCDTRSARSHDTDLCKDL</sequence>
<evidence type="ECO:0000256" key="5">
    <source>
        <dbReference type="ARBA" id="ARBA00008234"/>
    </source>
</evidence>
<dbReference type="InterPro" id="IPR004843">
    <property type="entry name" value="Calcineurin-like_PHP"/>
</dbReference>
<evidence type="ECO:0000256" key="11">
    <source>
        <dbReference type="ARBA" id="ARBA00022729"/>
    </source>
</evidence>
<comment type="similarity">
    <text evidence="5">Belongs to the acid sphingomyelinase family.</text>
</comment>
<keyword evidence="10" id="KW-0479">Metal-binding</keyword>
<evidence type="ECO:0000256" key="18">
    <source>
        <dbReference type="ARBA" id="ARBA00023295"/>
    </source>
</evidence>
<feature type="domain" description="Sphingomyelin phosphodiesterase C-terminal" evidence="29">
    <location>
        <begin position="290"/>
        <end position="408"/>
    </location>
</feature>
<evidence type="ECO:0000256" key="25">
    <source>
        <dbReference type="ARBA" id="ARBA00062722"/>
    </source>
</evidence>
<evidence type="ECO:0000256" key="26">
    <source>
        <dbReference type="ARBA" id="ARBA00069549"/>
    </source>
</evidence>
<evidence type="ECO:0000256" key="19">
    <source>
        <dbReference type="ARBA" id="ARBA00048421"/>
    </source>
</evidence>
<comment type="function">
    <text evidence="23">This form is generated following cleavage by CASP7 in the extracellular milieu in response to bacterial infection. It shows increased ability to convert sphingomyelin to ceramide and promotes plasma membrane repair. Plasma membrane repair by ceramide counteracts the action of gasdermin-D (GSDMD) perforin (PRF1) pores that are formed in response to bacterial infection.</text>
</comment>
<dbReference type="GO" id="GO:0006685">
    <property type="term" value="P:sphingomyelin catabolic process"/>
    <property type="evidence" value="ECO:0007669"/>
    <property type="project" value="TreeGrafter"/>
</dbReference>
<evidence type="ECO:0000256" key="14">
    <source>
        <dbReference type="ARBA" id="ARBA00023098"/>
    </source>
</evidence>
<dbReference type="PANTHER" id="PTHR10340:SF34">
    <property type="entry name" value="SPHINGOMYELIN PHOSPHODIESTERASE"/>
    <property type="match status" value="1"/>
</dbReference>
<dbReference type="InterPro" id="IPR045473">
    <property type="entry name" value="ASM_C"/>
</dbReference>
<dbReference type="InterPro" id="IPR041805">
    <property type="entry name" value="ASMase/PPN1_MPP"/>
</dbReference>
<dbReference type="GO" id="GO:0005764">
    <property type="term" value="C:lysosome"/>
    <property type="evidence" value="ECO:0007669"/>
    <property type="project" value="UniProtKB-SubCell"/>
</dbReference>
<evidence type="ECO:0000256" key="7">
    <source>
        <dbReference type="ARBA" id="ARBA00022525"/>
    </source>
</evidence>
<dbReference type="GO" id="GO:0061750">
    <property type="term" value="F:acid sphingomyelin phosphodiesterase activity"/>
    <property type="evidence" value="ECO:0007669"/>
    <property type="project" value="TreeGrafter"/>
</dbReference>
<comment type="function">
    <text evidence="24">In the lysosomes, converts sphingomyelin to ceramide. Plays an important role in the export of cholesterol from the intraendolysosomal membranes. Also has phospholipase C activities toward 1,2-diacylglycerolphosphocholine and 1,2-diacylglycerolphosphoglycerol. Modulates stress-induced apoptosis through the production of ceramide.</text>
</comment>
<evidence type="ECO:0000256" key="23">
    <source>
        <dbReference type="ARBA" id="ARBA00057858"/>
    </source>
</evidence>
<evidence type="ECO:0000256" key="22">
    <source>
        <dbReference type="ARBA" id="ARBA00053461"/>
    </source>
</evidence>
<feature type="domain" description="Calcineurin-like phosphoesterase" evidence="28">
    <location>
        <begin position="67"/>
        <end position="275"/>
    </location>
</feature>
<dbReference type="GO" id="GO:0046872">
    <property type="term" value="F:metal ion binding"/>
    <property type="evidence" value="ECO:0007669"/>
    <property type="project" value="UniProtKB-KW"/>
</dbReference>
<evidence type="ECO:0000256" key="10">
    <source>
        <dbReference type="ARBA" id="ARBA00022723"/>
    </source>
</evidence>
<comment type="subunit">
    <text evidence="25">Monomer. Interacts with SORT1; the interaction is required for SMPD1 targeting to lysosomes.</text>
</comment>
<keyword evidence="17" id="KW-0458">Lysosome</keyword>
<comment type="cofactor">
    <cofactor evidence="1">
        <name>Zn(2+)</name>
        <dbReference type="ChEBI" id="CHEBI:29105"/>
    </cofactor>
</comment>
<evidence type="ECO:0000256" key="20">
    <source>
        <dbReference type="ARBA" id="ARBA00051187"/>
    </source>
</evidence>